<dbReference type="RefSeq" id="WP_344416695.1">
    <property type="nucleotide sequence ID" value="NZ_BAAAQK010000006.1"/>
</dbReference>
<evidence type="ECO:0000259" key="2">
    <source>
        <dbReference type="Pfam" id="PF14361"/>
    </source>
</evidence>
<proteinExistence type="predicted"/>
<dbReference type="Proteomes" id="UP001500449">
    <property type="component" value="Unassembled WGS sequence"/>
</dbReference>
<name>A0ABN2N2I5_9PSEU</name>
<dbReference type="Gene3D" id="1.10.10.2840">
    <property type="entry name" value="PucR C-terminal helix-turn-helix domain"/>
    <property type="match status" value="1"/>
</dbReference>
<evidence type="ECO:0000313" key="4">
    <source>
        <dbReference type="Proteomes" id="UP001500449"/>
    </source>
</evidence>
<feature type="domain" description="RsbT co-antagonist protein RsbRD N-terminal" evidence="2">
    <location>
        <begin position="34"/>
        <end position="134"/>
    </location>
</feature>
<dbReference type="Pfam" id="PF13556">
    <property type="entry name" value="HTH_30"/>
    <property type="match status" value="1"/>
</dbReference>
<evidence type="ECO:0008006" key="5">
    <source>
        <dbReference type="Google" id="ProtNLM"/>
    </source>
</evidence>
<dbReference type="InterPro" id="IPR025751">
    <property type="entry name" value="RsbRD_N_dom"/>
</dbReference>
<dbReference type="PANTHER" id="PTHR33744">
    <property type="entry name" value="CARBOHYDRATE DIACID REGULATOR"/>
    <property type="match status" value="1"/>
</dbReference>
<organism evidence="3 4">
    <name type="scientific">Pseudonocardia ailaonensis</name>
    <dbReference type="NCBI Taxonomy" id="367279"/>
    <lineage>
        <taxon>Bacteria</taxon>
        <taxon>Bacillati</taxon>
        <taxon>Actinomycetota</taxon>
        <taxon>Actinomycetes</taxon>
        <taxon>Pseudonocardiales</taxon>
        <taxon>Pseudonocardiaceae</taxon>
        <taxon>Pseudonocardia</taxon>
    </lineage>
</organism>
<dbReference type="PANTHER" id="PTHR33744:SF7">
    <property type="entry name" value="PUCR FAMILY TRANSCRIPTIONAL REGULATOR"/>
    <property type="match status" value="1"/>
</dbReference>
<feature type="domain" description="PucR C-terminal helix-turn-helix" evidence="1">
    <location>
        <begin position="324"/>
        <end position="379"/>
    </location>
</feature>
<evidence type="ECO:0000313" key="3">
    <source>
        <dbReference type="EMBL" id="GAA1847886.1"/>
    </source>
</evidence>
<dbReference type="EMBL" id="BAAAQK010000006">
    <property type="protein sequence ID" value="GAA1847886.1"/>
    <property type="molecule type" value="Genomic_DNA"/>
</dbReference>
<evidence type="ECO:0000259" key="1">
    <source>
        <dbReference type="Pfam" id="PF13556"/>
    </source>
</evidence>
<dbReference type="Pfam" id="PF14361">
    <property type="entry name" value="RsbRD_N"/>
    <property type="match status" value="1"/>
</dbReference>
<accession>A0ABN2N2I5</accession>
<sequence length="389" mass="42560">MGRAASTDRSVAPDVWTRFSTAFALRLGGLEQDIVDRMADLRSYRRIPEQVIQEQVVRGLTEFRCLVADRRPLGRDGKRLYLSIAGQQSDDGIVLDDVIRAWRLGADVLVDWARREVTSSGLPEAVLTDFLDLTIPWREHGTTLSVCHFRRVRSSAVATDPPAHVRFLCHLGTRPVSEAAALDGARRAGLDCGVLYSAVRARRDDDSSLGAVEAWGELTGDPRDGIAAVVDGQVWGLLRRVPAGGIDLPVGIAPPARLSELRRSFATAGRALDAAVSLGLRGCHGLGELGARPAVIGDEGVGDALVERYVLPIVALGAGGVDILRTVRVYLDHQGNCERAGAELFVHPNTVRYRIRRFESETDCSLRRTSTFVAVWWALERHDLAYDTR</sequence>
<comment type="caution">
    <text evidence="3">The sequence shown here is derived from an EMBL/GenBank/DDBJ whole genome shotgun (WGS) entry which is preliminary data.</text>
</comment>
<dbReference type="InterPro" id="IPR051448">
    <property type="entry name" value="CdaR-like_regulators"/>
</dbReference>
<dbReference type="InterPro" id="IPR042070">
    <property type="entry name" value="PucR_C-HTH_sf"/>
</dbReference>
<reference evidence="3 4" key="1">
    <citation type="journal article" date="2019" name="Int. J. Syst. Evol. Microbiol.">
        <title>The Global Catalogue of Microorganisms (GCM) 10K type strain sequencing project: providing services to taxonomists for standard genome sequencing and annotation.</title>
        <authorList>
            <consortium name="The Broad Institute Genomics Platform"/>
            <consortium name="The Broad Institute Genome Sequencing Center for Infectious Disease"/>
            <person name="Wu L."/>
            <person name="Ma J."/>
        </authorList>
    </citation>
    <scope>NUCLEOTIDE SEQUENCE [LARGE SCALE GENOMIC DNA]</scope>
    <source>
        <strain evidence="3 4">JCM 16009</strain>
    </source>
</reference>
<gene>
    <name evidence="3" type="ORF">GCM10009836_29450</name>
</gene>
<keyword evidence="4" id="KW-1185">Reference proteome</keyword>
<dbReference type="InterPro" id="IPR025736">
    <property type="entry name" value="PucR_C-HTH_dom"/>
</dbReference>
<protein>
    <recommendedName>
        <fullName evidence="5">PucR C-terminal helix-turn-helix domain-containing protein</fullName>
    </recommendedName>
</protein>